<dbReference type="PROSITE" id="PS01122">
    <property type="entry name" value="CASPASE_CYS"/>
    <property type="match status" value="1"/>
</dbReference>
<organism evidence="12 13">
    <name type="scientific">Aplysia californica</name>
    <name type="common">California sea hare</name>
    <dbReference type="NCBI Taxonomy" id="6500"/>
    <lineage>
        <taxon>Eukaryota</taxon>
        <taxon>Metazoa</taxon>
        <taxon>Spiralia</taxon>
        <taxon>Lophotrochozoa</taxon>
        <taxon>Mollusca</taxon>
        <taxon>Gastropoda</taxon>
        <taxon>Heterobranchia</taxon>
        <taxon>Euthyneura</taxon>
        <taxon>Tectipleura</taxon>
        <taxon>Aplysiida</taxon>
        <taxon>Aplysioidea</taxon>
        <taxon>Aplysiidae</taxon>
        <taxon>Aplysia</taxon>
    </lineage>
</organism>
<evidence type="ECO:0000313" key="13">
    <source>
        <dbReference type="RefSeq" id="XP_005113266.2"/>
    </source>
</evidence>
<dbReference type="SUPFAM" id="SSF52129">
    <property type="entry name" value="Caspase-like"/>
    <property type="match status" value="1"/>
</dbReference>
<dbReference type="PROSITE" id="PS50209">
    <property type="entry name" value="CARD"/>
    <property type="match status" value="1"/>
</dbReference>
<evidence type="ECO:0000259" key="9">
    <source>
        <dbReference type="PROSITE" id="PS50207"/>
    </source>
</evidence>
<evidence type="ECO:0000256" key="7">
    <source>
        <dbReference type="RuleBase" id="RU003971"/>
    </source>
</evidence>
<dbReference type="InterPro" id="IPR015917">
    <property type="entry name" value="Pept_C14A"/>
</dbReference>
<keyword evidence="4" id="KW-0378">Hydrolase</keyword>
<dbReference type="InterPro" id="IPR011029">
    <property type="entry name" value="DEATH-like_dom_sf"/>
</dbReference>
<dbReference type="InterPro" id="IPR029030">
    <property type="entry name" value="Caspase-like_dom_sf"/>
</dbReference>
<evidence type="ECO:0000256" key="4">
    <source>
        <dbReference type="ARBA" id="ARBA00022801"/>
    </source>
</evidence>
<dbReference type="InterPro" id="IPR001315">
    <property type="entry name" value="CARD"/>
</dbReference>
<dbReference type="RefSeq" id="XP_005113266.2">
    <property type="nucleotide sequence ID" value="XM_005113209.3"/>
</dbReference>
<feature type="domain" description="Caspase family p20" evidence="10">
    <location>
        <begin position="497"/>
        <end position="621"/>
    </location>
</feature>
<proteinExistence type="inferred from homology"/>
<dbReference type="CDD" id="cd01671">
    <property type="entry name" value="CARD"/>
    <property type="match status" value="1"/>
</dbReference>
<dbReference type="PROSITE" id="PS50208">
    <property type="entry name" value="CASPASE_P20"/>
    <property type="match status" value="1"/>
</dbReference>
<keyword evidence="2" id="KW-0645">Protease</keyword>
<dbReference type="PANTHER" id="PTHR47901">
    <property type="entry name" value="CASPASE RECRUITMENT DOMAIN-CONTAINING PROTEIN 18"/>
    <property type="match status" value="1"/>
</dbReference>
<dbReference type="Proteomes" id="UP000694888">
    <property type="component" value="Unplaced"/>
</dbReference>
<dbReference type="PANTHER" id="PTHR47901:SF8">
    <property type="entry name" value="CASPASE-3"/>
    <property type="match status" value="1"/>
</dbReference>
<dbReference type="SUPFAM" id="SSF47986">
    <property type="entry name" value="DEATH domain"/>
    <property type="match status" value="1"/>
</dbReference>
<feature type="domain" description="CARD" evidence="11">
    <location>
        <begin position="1"/>
        <end position="64"/>
    </location>
</feature>
<feature type="region of interest" description="Disordered" evidence="8">
    <location>
        <begin position="92"/>
        <end position="125"/>
    </location>
</feature>
<evidence type="ECO:0000256" key="1">
    <source>
        <dbReference type="ARBA" id="ARBA00010134"/>
    </source>
</evidence>
<gene>
    <name evidence="13" type="primary">LOC101856491</name>
</gene>
<feature type="domain" description="Caspase family p10" evidence="9">
    <location>
        <begin position="642"/>
        <end position="736"/>
    </location>
</feature>
<evidence type="ECO:0000256" key="8">
    <source>
        <dbReference type="SAM" id="MobiDB-lite"/>
    </source>
</evidence>
<keyword evidence="5" id="KW-0788">Thiol protease</keyword>
<feature type="compositionally biased region" description="Low complexity" evidence="8">
    <location>
        <begin position="273"/>
        <end position="283"/>
    </location>
</feature>
<evidence type="ECO:0000256" key="2">
    <source>
        <dbReference type="ARBA" id="ARBA00022670"/>
    </source>
</evidence>
<evidence type="ECO:0000256" key="6">
    <source>
        <dbReference type="ARBA" id="ARBA00023145"/>
    </source>
</evidence>
<feature type="non-terminal residue" evidence="13">
    <location>
        <position position="738"/>
    </location>
</feature>
<dbReference type="PROSITE" id="PS50207">
    <property type="entry name" value="CASPASE_P10"/>
    <property type="match status" value="1"/>
</dbReference>
<sequence length="738" mass="81249">MEKEQKEILITRRVELVENLNMDGGLFTQLMAKKILNQRTVNNIKMKRTPEEQAEELLNYLPKKDCFERFCEALEADDQEEIVTKYLKVPSKTSNTPAVTAEQPQNSANTVASPTAAPSRNSSLPAASVETIDAAIQPPSVQPVNSQPTISVIRIKEPDNNHLCIEYQNTSASPQKKMRLEEITNGSHGYEEDSTRYVNKHFIAQESDRSLSCNNSLSVVPVLNPQSVAHNPNVSDPVRYMAAYAQQTSQGPASAQLTITGQASLPLVPPPSMSSASPMTNSPAHIPQPFRPDLSTVQPFPQLSRQSDPLTRFPSNEAGHQYSHPHQYLSQHGLLPPSQKHASVPAATSGQPPPVADYNSLTHAADAVDTMTIRIHGREISQVDGSTPPQNGQGSELSSVTLNAAAGPAINLSAPPLPMSSLPAAAASPSPTLTPTLTAPSPVAVPAQQNISIPSNIPSDMEHMDLPDGCVNVKVEHSSRQFFINNYKKSYPLHKIPRGLFLIINVDEVEGKPPRKGTNFDRDNLMNLLCQLHFEPVVYNDSDGLSAQEIVIKLQDFARRKEHKRADACVICLLSHGEEGYIFGTDGKRIPLDEIFLLFGNTNCKELMGKPKVFIIQACRGGILDKGVRMDEPDGGTLPNMPVAQLPTMSDMLIGCPTMAGYYAWRNRARGSWYIEAIVQVFMKYAKCEDICVMLNRVNQLVSRKVSECNQKEMNQMSQMSEYKSSLRQPHFYLFPGI</sequence>
<dbReference type="PRINTS" id="PR00376">
    <property type="entry name" value="IL1BCENZYME"/>
</dbReference>
<evidence type="ECO:0000259" key="11">
    <source>
        <dbReference type="PROSITE" id="PS50209"/>
    </source>
</evidence>
<dbReference type="InterPro" id="IPR011600">
    <property type="entry name" value="Pept_C14_caspase"/>
</dbReference>
<dbReference type="Gene3D" id="3.40.50.1460">
    <property type="match status" value="1"/>
</dbReference>
<keyword evidence="6" id="KW-0865">Zymogen</keyword>
<evidence type="ECO:0000313" key="12">
    <source>
        <dbReference type="Proteomes" id="UP000694888"/>
    </source>
</evidence>
<evidence type="ECO:0000256" key="5">
    <source>
        <dbReference type="ARBA" id="ARBA00022807"/>
    </source>
</evidence>
<reference evidence="13" key="1">
    <citation type="submission" date="2025-08" db="UniProtKB">
        <authorList>
            <consortium name="RefSeq"/>
        </authorList>
    </citation>
    <scope>IDENTIFICATION</scope>
</reference>
<dbReference type="InterPro" id="IPR002398">
    <property type="entry name" value="Pept_C14"/>
</dbReference>
<dbReference type="SMART" id="SM00115">
    <property type="entry name" value="CASc"/>
    <property type="match status" value="1"/>
</dbReference>
<accession>A0ABM0KB09</accession>
<dbReference type="GeneID" id="101856491"/>
<feature type="region of interest" description="Disordered" evidence="8">
    <location>
        <begin position="263"/>
        <end position="354"/>
    </location>
</feature>
<dbReference type="Gene3D" id="3.30.70.1470">
    <property type="entry name" value="Caspase-like"/>
    <property type="match status" value="1"/>
</dbReference>
<dbReference type="Pfam" id="PF00656">
    <property type="entry name" value="Peptidase_C14"/>
    <property type="match status" value="1"/>
</dbReference>
<protein>
    <submittedName>
        <fullName evidence="13">Cell death protein 3</fullName>
    </submittedName>
</protein>
<evidence type="ECO:0000259" key="10">
    <source>
        <dbReference type="PROSITE" id="PS50208"/>
    </source>
</evidence>
<feature type="compositionally biased region" description="Polar residues" evidence="8">
    <location>
        <begin position="295"/>
        <end position="309"/>
    </location>
</feature>
<comment type="similarity">
    <text evidence="1 7">Belongs to the peptidase C14A family.</text>
</comment>
<keyword evidence="12" id="KW-1185">Reference proteome</keyword>
<name>A0ABM0KB09_APLCA</name>
<dbReference type="Pfam" id="PF00619">
    <property type="entry name" value="CARD"/>
    <property type="match status" value="1"/>
</dbReference>
<dbReference type="InterPro" id="IPR002138">
    <property type="entry name" value="Pept_C14_p10"/>
</dbReference>
<evidence type="ECO:0000256" key="3">
    <source>
        <dbReference type="ARBA" id="ARBA00022703"/>
    </source>
</evidence>
<dbReference type="InterPro" id="IPR001309">
    <property type="entry name" value="Pept_C14_p20"/>
</dbReference>
<dbReference type="Gene3D" id="1.10.533.10">
    <property type="entry name" value="Death Domain, Fas"/>
    <property type="match status" value="1"/>
</dbReference>
<keyword evidence="3" id="KW-0053">Apoptosis</keyword>
<dbReference type="CDD" id="cd00032">
    <property type="entry name" value="CASc"/>
    <property type="match status" value="1"/>
</dbReference>
<dbReference type="InterPro" id="IPR033139">
    <property type="entry name" value="Caspase_cys_AS"/>
</dbReference>